<evidence type="ECO:0000256" key="4">
    <source>
        <dbReference type="ARBA" id="ARBA00022630"/>
    </source>
</evidence>
<reference evidence="8 9" key="1">
    <citation type="submission" date="2019-09" db="EMBL/GenBank/DDBJ databases">
        <title>The Halomonas whole genome shotgun (WGS).</title>
        <authorList>
            <person name="Xie Z."/>
        </authorList>
    </citation>
    <scope>NUCLEOTIDE SEQUENCE [LARGE SCALE GENOMIC DNA]</scope>
    <source>
        <strain evidence="8 9">NBT06E8</strain>
    </source>
</reference>
<dbReference type="Gene3D" id="1.10.579.10">
    <property type="entry name" value="DNA Cyclobutane Dipyrimidine Photolyase, subunit A, domain 3"/>
    <property type="match status" value="1"/>
</dbReference>
<keyword evidence="5" id="KW-0274">FAD</keyword>
<dbReference type="Gene3D" id="3.40.50.620">
    <property type="entry name" value="HUPs"/>
    <property type="match status" value="1"/>
</dbReference>
<dbReference type="EMBL" id="VWRT01000005">
    <property type="protein sequence ID" value="KAE8438927.1"/>
    <property type="molecule type" value="Genomic_DNA"/>
</dbReference>
<comment type="cofactor">
    <cofactor evidence="2">
        <name>FAD</name>
        <dbReference type="ChEBI" id="CHEBI:57692"/>
    </cofactor>
</comment>
<keyword evidence="6" id="KW-0157">Chromophore</keyword>
<dbReference type="InterPro" id="IPR014729">
    <property type="entry name" value="Rossmann-like_a/b/a_fold"/>
</dbReference>
<keyword evidence="4" id="KW-0285">Flavoprotein</keyword>
<evidence type="ECO:0000256" key="1">
    <source>
        <dbReference type="ARBA" id="ARBA00001932"/>
    </source>
</evidence>
<evidence type="ECO:0000256" key="6">
    <source>
        <dbReference type="ARBA" id="ARBA00022991"/>
    </source>
</evidence>
<evidence type="ECO:0000256" key="2">
    <source>
        <dbReference type="ARBA" id="ARBA00001974"/>
    </source>
</evidence>
<evidence type="ECO:0000313" key="9">
    <source>
        <dbReference type="Proteomes" id="UP000466130"/>
    </source>
</evidence>
<comment type="similarity">
    <text evidence="3">Belongs to the DNA photolyase class-1 family.</text>
</comment>
<gene>
    <name evidence="8" type="ORF">F1978_07370</name>
</gene>
<protein>
    <submittedName>
        <fullName evidence="8">Deoxyribodipyrimidine photolyase</fullName>
    </submittedName>
</protein>
<dbReference type="Gene3D" id="1.25.40.80">
    <property type="match status" value="1"/>
</dbReference>
<dbReference type="PANTHER" id="PTHR11455">
    <property type="entry name" value="CRYPTOCHROME"/>
    <property type="match status" value="1"/>
</dbReference>
<dbReference type="InterPro" id="IPR036155">
    <property type="entry name" value="Crypto/Photolyase_N_sf"/>
</dbReference>
<dbReference type="InterPro" id="IPR005101">
    <property type="entry name" value="Cryptochr/Photolyase_FAD-bd"/>
</dbReference>
<evidence type="ECO:0000259" key="7">
    <source>
        <dbReference type="PROSITE" id="PS51645"/>
    </source>
</evidence>
<dbReference type="Pfam" id="PF03441">
    <property type="entry name" value="FAD_binding_7"/>
    <property type="match status" value="1"/>
</dbReference>
<dbReference type="SUPFAM" id="SSF52425">
    <property type="entry name" value="Cryptochrome/photolyase, N-terminal domain"/>
    <property type="match status" value="1"/>
</dbReference>
<dbReference type="PROSITE" id="PS00394">
    <property type="entry name" value="DNA_PHOTOLYASES_1_1"/>
    <property type="match status" value="1"/>
</dbReference>
<proteinExistence type="inferred from homology"/>
<dbReference type="InterPro" id="IPR018394">
    <property type="entry name" value="DNA_photolyase_1_CS_C"/>
</dbReference>
<dbReference type="InterPro" id="IPR036134">
    <property type="entry name" value="Crypto/Photolyase_FAD-like_sf"/>
</dbReference>
<dbReference type="Proteomes" id="UP000466130">
    <property type="component" value="Unassembled WGS sequence"/>
</dbReference>
<evidence type="ECO:0000313" key="8">
    <source>
        <dbReference type="EMBL" id="KAE8438927.1"/>
    </source>
</evidence>
<name>A0ABQ6XA84_9GAMM</name>
<dbReference type="InterPro" id="IPR006050">
    <property type="entry name" value="DNA_photolyase_N"/>
</dbReference>
<dbReference type="InterPro" id="IPR002081">
    <property type="entry name" value="Cryptochrome/DNA_photolyase_1"/>
</dbReference>
<comment type="caution">
    <text evidence="8">The sequence shown here is derived from an EMBL/GenBank/DDBJ whole genome shotgun (WGS) entry which is preliminary data.</text>
</comment>
<keyword evidence="9" id="KW-1185">Reference proteome</keyword>
<dbReference type="PANTHER" id="PTHR11455:SF9">
    <property type="entry name" value="CRYPTOCHROME CIRCADIAN CLOCK 5 ISOFORM X1"/>
    <property type="match status" value="1"/>
</dbReference>
<dbReference type="PROSITE" id="PS51645">
    <property type="entry name" value="PHR_CRY_ALPHA_BETA"/>
    <property type="match status" value="1"/>
</dbReference>
<evidence type="ECO:0000256" key="5">
    <source>
        <dbReference type="ARBA" id="ARBA00022827"/>
    </source>
</evidence>
<feature type="domain" description="Photolyase/cryptochrome alpha/beta" evidence="7">
    <location>
        <begin position="5"/>
        <end position="134"/>
    </location>
</feature>
<sequence>MAQAPLQVVWFKRDLRIHDHAPLANAAAAGPVLPLFAIEPDQWQAPDSALRHWQFAADSLVDLAQALDTLGLPLCLWQGDIVECLAALKAHYGELVLHSHQETGNAWSFERDQHVQAWCHAHQVPWQEARQQGVIRGLSSRTGHQSRWENHWEALMTAPNYSAPSAVVAAPGWEAFHHVDVAQLPSLTLGFDATPCPQRQRGGRSEGRALWLSFITQRGRRYRGSLSKPLLAWEFGSRLSPHLAWGTLSMREVVQSLRRQRQKHADDTAWARSLRAFTSRLYWHCHFIQKLESEPSIEQQTLHPALRGLRERDPEHPHLIAWKRGQTGVPLVDACMRSLTATGWINFRMRAMLLSHATFGLGLHWYEPALHLARLFTDFEPGIHYPQVQMQAGATGTNAMRVYNPIKQAEDNDPTGEFIARWVPELAPLPMEWRAKPWALPESLQKRFGFQPGIDYPIPNDFEAEARHWKKLLYELRRTPEARDASQAIVDKLASQRRLPARRARKAKAADQQQLSLFGNSELDNEQLL</sequence>
<dbReference type="SUPFAM" id="SSF48173">
    <property type="entry name" value="Cryptochrome/photolyase FAD-binding domain"/>
    <property type="match status" value="1"/>
</dbReference>
<accession>A0ABQ6XA84</accession>
<dbReference type="Pfam" id="PF00875">
    <property type="entry name" value="DNA_photolyase"/>
    <property type="match status" value="1"/>
</dbReference>
<evidence type="ECO:0000256" key="3">
    <source>
        <dbReference type="ARBA" id="ARBA00005862"/>
    </source>
</evidence>
<comment type="cofactor">
    <cofactor evidence="1">
        <name>(6R)-5,10-methylene-5,6,7,8-tetrahydrofolate</name>
        <dbReference type="ChEBI" id="CHEBI:15636"/>
    </cofactor>
</comment>
<organism evidence="8 9">
    <name type="scientific">Vreelandella piezotolerans</name>
    <dbReference type="NCBI Taxonomy" id="2609667"/>
    <lineage>
        <taxon>Bacteria</taxon>
        <taxon>Pseudomonadati</taxon>
        <taxon>Pseudomonadota</taxon>
        <taxon>Gammaproteobacteria</taxon>
        <taxon>Oceanospirillales</taxon>
        <taxon>Halomonadaceae</taxon>
        <taxon>Vreelandella</taxon>
    </lineage>
</organism>